<organism evidence="2 3">
    <name type="scientific">Clunio marinus</name>
    <dbReference type="NCBI Taxonomy" id="568069"/>
    <lineage>
        <taxon>Eukaryota</taxon>
        <taxon>Metazoa</taxon>
        <taxon>Ecdysozoa</taxon>
        <taxon>Arthropoda</taxon>
        <taxon>Hexapoda</taxon>
        <taxon>Insecta</taxon>
        <taxon>Pterygota</taxon>
        <taxon>Neoptera</taxon>
        <taxon>Endopterygota</taxon>
        <taxon>Diptera</taxon>
        <taxon>Nematocera</taxon>
        <taxon>Chironomoidea</taxon>
        <taxon>Chironomidae</taxon>
        <taxon>Clunio</taxon>
    </lineage>
</organism>
<dbReference type="Proteomes" id="UP000183832">
    <property type="component" value="Unassembled WGS sequence"/>
</dbReference>
<feature type="region of interest" description="Disordered" evidence="1">
    <location>
        <begin position="161"/>
        <end position="187"/>
    </location>
</feature>
<dbReference type="AlphaFoldDB" id="A0A1J1HWC3"/>
<evidence type="ECO:0000313" key="2">
    <source>
        <dbReference type="EMBL" id="CRK90814.1"/>
    </source>
</evidence>
<evidence type="ECO:0000313" key="3">
    <source>
        <dbReference type="Proteomes" id="UP000183832"/>
    </source>
</evidence>
<feature type="compositionally biased region" description="Basic and acidic residues" evidence="1">
    <location>
        <begin position="321"/>
        <end position="331"/>
    </location>
</feature>
<feature type="compositionally biased region" description="Polar residues" evidence="1">
    <location>
        <begin position="354"/>
        <end position="365"/>
    </location>
</feature>
<protein>
    <submittedName>
        <fullName evidence="2">CLUMA_CG004504, isoform A</fullName>
    </submittedName>
</protein>
<feature type="region of interest" description="Disordered" evidence="1">
    <location>
        <begin position="385"/>
        <end position="415"/>
    </location>
</feature>
<proteinExistence type="predicted"/>
<keyword evidence="3" id="KW-1185">Reference proteome</keyword>
<accession>A0A1J1HWC3</accession>
<gene>
    <name evidence="2" type="ORF">CLUMA_CG004504</name>
</gene>
<dbReference type="EMBL" id="CVRI01000020">
    <property type="protein sequence ID" value="CRK90814.1"/>
    <property type="molecule type" value="Genomic_DNA"/>
</dbReference>
<reference evidence="2 3" key="1">
    <citation type="submission" date="2015-04" db="EMBL/GenBank/DDBJ databases">
        <authorList>
            <person name="Syromyatnikov M.Y."/>
            <person name="Popov V.N."/>
        </authorList>
    </citation>
    <scope>NUCLEOTIDE SEQUENCE [LARGE SCALE GENOMIC DNA]</scope>
</reference>
<evidence type="ECO:0000256" key="1">
    <source>
        <dbReference type="SAM" id="MobiDB-lite"/>
    </source>
</evidence>
<name>A0A1J1HWC3_9DIPT</name>
<feature type="region of interest" description="Disordered" evidence="1">
    <location>
        <begin position="321"/>
        <end position="365"/>
    </location>
</feature>
<feature type="compositionally biased region" description="Low complexity" evidence="1">
    <location>
        <begin position="255"/>
        <end position="267"/>
    </location>
</feature>
<feature type="compositionally biased region" description="Polar residues" evidence="1">
    <location>
        <begin position="161"/>
        <end position="182"/>
    </location>
</feature>
<sequence>MLSDGSSSPEILVPAQFRRKQEMLAKMYLKSIENFLENKLNEKAKDDILWEQIRSTLTNIRMFFLGKNPKFVTTIEALEAIENYLKVQFLPKTKKQKKPVFIDLTQSDDEIENADENSNDSGFEHLPFITPKEEVLDPPISSSTDLRGLQTDDIVNDESSESLQNTYQDSHEPQPSTSTASVNVPIMNRRKSVGCRPTMDLPSIAEYKIKHNTLRPSSTYAKPNLENHQPRNIISLPDKIVPKVSEPCTSSAAANTKVQNNNNNKPVPNKKHLGTLKKFDPKEEAIKLDGIKERLYIKNYLGILRKEEIEKECREKLSREMEARKQEEKKEKLRKRSKSLCITNNRSKPRTIPKNKQINPENESQIISPTVYDNIDKELALLNSSSPFNVNNNSRKRRIESKSSSDGEDEIYDPRETRELVAKEITIPKKSMRLRSKSLYYEPKKTTPEHDDEYDLLREIPGKVIRIPGTKKLPKRRNAIDEPIEILTPVKAESDEYESNQQVD</sequence>
<feature type="region of interest" description="Disordered" evidence="1">
    <location>
        <begin position="252"/>
        <end position="273"/>
    </location>
</feature>